<dbReference type="Pfam" id="PF13860">
    <property type="entry name" value="FlgD_ig"/>
    <property type="match status" value="1"/>
</dbReference>
<dbReference type="AlphaFoldDB" id="A0A411YYD0"/>
<dbReference type="EMBL" id="QWEY01000012">
    <property type="protein sequence ID" value="RGP35798.1"/>
    <property type="molecule type" value="Genomic_DNA"/>
</dbReference>
<dbReference type="OrthoDB" id="9785233at2"/>
<evidence type="ECO:0000256" key="6">
    <source>
        <dbReference type="SAM" id="MobiDB-lite"/>
    </source>
</evidence>
<dbReference type="InterPro" id="IPR025965">
    <property type="entry name" value="FlgD/Vpr_Ig-like"/>
</dbReference>
<evidence type="ECO:0000256" key="4">
    <source>
        <dbReference type="ARBA" id="ARBA00024746"/>
    </source>
</evidence>
<dbReference type="NCBIfam" id="NF009453">
    <property type="entry name" value="PRK12813.1"/>
    <property type="match status" value="1"/>
</dbReference>
<feature type="domain" description="FlgD/Vpr Ig-like" evidence="7">
    <location>
        <begin position="105"/>
        <end position="169"/>
    </location>
</feature>
<reference evidence="8 9" key="1">
    <citation type="submission" date="2018-08" db="EMBL/GenBank/DDBJ databases">
        <title>Flavobacterium tibetense sp. nov., isolated from a wetland YonghuCo on Tibetan Plateau.</title>
        <authorList>
            <person name="Phurbu D."/>
            <person name="Lu H."/>
            <person name="Xing P."/>
        </authorList>
    </citation>
    <scope>NUCLEOTIDE SEQUENCE [LARGE SCALE GENOMIC DNA]</scope>
    <source>
        <strain evidence="8 9">DJC</strain>
    </source>
</reference>
<gene>
    <name evidence="8" type="primary">flgD</name>
    <name evidence="8" type="ORF">D1012_18605</name>
</gene>
<evidence type="ECO:0000313" key="9">
    <source>
        <dbReference type="Proteomes" id="UP000284547"/>
    </source>
</evidence>
<feature type="region of interest" description="Disordered" evidence="6">
    <location>
        <begin position="1"/>
        <end position="21"/>
    </location>
</feature>
<comment type="caution">
    <text evidence="8">The sequence shown here is derived from an EMBL/GenBank/DDBJ whole genome shotgun (WGS) entry which is preliminary data.</text>
</comment>
<sequence length="217" mass="22977">MDALSTQFGSPAPSASQPRSAFASSDFETFLKMLTVQMQNQDPMNPIDSADYAVQLATFSGVEQAVRTNQLLENLQSQFGLLGMAQLAGWVGQEARAAAPVYMDGRPVTLSPNPAAAANRAVLVVTDSQSRVVSRDDIPVSAEPYEWTGTSATGAALPVGIYNLSLESYYSDDLLTTTPVEHYAPILEARGGPGGTKLILRGGIEVLATDVTALRVP</sequence>
<accession>A0A411YYD0</accession>
<proteinExistence type="inferred from homology"/>
<keyword evidence="3 5" id="KW-1005">Bacterial flagellum biogenesis</keyword>
<evidence type="ECO:0000313" key="8">
    <source>
        <dbReference type="EMBL" id="RGP35798.1"/>
    </source>
</evidence>
<evidence type="ECO:0000256" key="2">
    <source>
        <dbReference type="ARBA" id="ARBA00016013"/>
    </source>
</evidence>
<evidence type="ECO:0000256" key="3">
    <source>
        <dbReference type="ARBA" id="ARBA00022795"/>
    </source>
</evidence>
<comment type="similarity">
    <text evidence="1 5">Belongs to the FlgD family.</text>
</comment>
<keyword evidence="8" id="KW-0969">Cilium</keyword>
<dbReference type="GO" id="GO:0044781">
    <property type="term" value="P:bacterial-type flagellum organization"/>
    <property type="evidence" value="ECO:0007669"/>
    <property type="project" value="UniProtKB-UniRule"/>
</dbReference>
<evidence type="ECO:0000256" key="1">
    <source>
        <dbReference type="ARBA" id="ARBA00010577"/>
    </source>
</evidence>
<feature type="compositionally biased region" description="Low complexity" evidence="6">
    <location>
        <begin position="10"/>
        <end position="21"/>
    </location>
</feature>
<evidence type="ECO:0000259" key="7">
    <source>
        <dbReference type="Pfam" id="PF13860"/>
    </source>
</evidence>
<organism evidence="8 9">
    <name type="scientific">Pseudotabrizicola alkalilacus</name>
    <dbReference type="NCBI Taxonomy" id="2305252"/>
    <lineage>
        <taxon>Bacteria</taxon>
        <taxon>Pseudomonadati</taxon>
        <taxon>Pseudomonadota</taxon>
        <taxon>Alphaproteobacteria</taxon>
        <taxon>Rhodobacterales</taxon>
        <taxon>Paracoccaceae</taxon>
        <taxon>Pseudotabrizicola</taxon>
    </lineage>
</organism>
<comment type="function">
    <text evidence="4 5">Required for flagellar hook formation. May act as a scaffolding protein.</text>
</comment>
<keyword evidence="8" id="KW-0282">Flagellum</keyword>
<keyword evidence="9" id="KW-1185">Reference proteome</keyword>
<protein>
    <recommendedName>
        <fullName evidence="2 5">Basal-body rod modification protein FlgD</fullName>
    </recommendedName>
</protein>
<dbReference type="InterPro" id="IPR005648">
    <property type="entry name" value="FlgD"/>
</dbReference>
<dbReference type="RefSeq" id="WP_118155624.1">
    <property type="nucleotide sequence ID" value="NZ_QWEY01000012.1"/>
</dbReference>
<dbReference type="Proteomes" id="UP000284547">
    <property type="component" value="Unassembled WGS sequence"/>
</dbReference>
<keyword evidence="8" id="KW-0966">Cell projection</keyword>
<name>A0A411YYD0_9RHOB</name>
<dbReference type="Pfam" id="PF03963">
    <property type="entry name" value="FlgD"/>
    <property type="match status" value="1"/>
</dbReference>
<evidence type="ECO:0000256" key="5">
    <source>
        <dbReference type="RuleBase" id="RU362076"/>
    </source>
</evidence>